<accession>A0A6C0U807</accession>
<evidence type="ECO:0000259" key="6">
    <source>
        <dbReference type="PROSITE" id="PS50968"/>
    </source>
</evidence>
<evidence type="ECO:0000256" key="3">
    <source>
        <dbReference type="ARBA" id="ARBA00022823"/>
    </source>
</evidence>
<dbReference type="PROSITE" id="PS50968">
    <property type="entry name" value="BIOTINYL_LIPOYL"/>
    <property type="match status" value="1"/>
</dbReference>
<reference evidence="8 9" key="1">
    <citation type="submission" date="2020-02" db="EMBL/GenBank/DDBJ databases">
        <title>Genome sequencing for Kineobactrum sp. M2.</title>
        <authorList>
            <person name="Park S.-J."/>
        </authorList>
    </citation>
    <scope>NUCLEOTIDE SEQUENCE [LARGE SCALE GENOMIC DNA]</scope>
    <source>
        <strain evidence="8 9">M2</strain>
    </source>
</reference>
<dbReference type="PANTHER" id="PTHR23151:SF90">
    <property type="entry name" value="DIHYDROLIPOYLLYSINE-RESIDUE ACETYLTRANSFERASE COMPONENT OF PYRUVATE DEHYDROGENASE COMPLEX, MITOCHONDRIAL-RELATED"/>
    <property type="match status" value="1"/>
</dbReference>
<dbReference type="GO" id="GO:0016746">
    <property type="term" value="F:acyltransferase activity"/>
    <property type="evidence" value="ECO:0007669"/>
    <property type="project" value="UniProtKB-KW"/>
</dbReference>
<comment type="similarity">
    <text evidence="2 4">Belongs to the 2-oxoacid dehydrogenase family.</text>
</comment>
<dbReference type="Gene3D" id="3.30.559.10">
    <property type="entry name" value="Chloramphenicol acetyltransferase-like domain"/>
    <property type="match status" value="1"/>
</dbReference>
<dbReference type="Proteomes" id="UP000477680">
    <property type="component" value="Chromosome"/>
</dbReference>
<feature type="domain" description="Lipoyl-binding" evidence="6">
    <location>
        <begin position="2"/>
        <end position="77"/>
    </location>
</feature>
<keyword evidence="4" id="KW-0012">Acyltransferase</keyword>
<dbReference type="PANTHER" id="PTHR23151">
    <property type="entry name" value="DIHYDROLIPOAMIDE ACETYL/SUCCINYL-TRANSFERASE-RELATED"/>
    <property type="match status" value="1"/>
</dbReference>
<dbReference type="GO" id="GO:0045254">
    <property type="term" value="C:pyruvate dehydrogenase complex"/>
    <property type="evidence" value="ECO:0007669"/>
    <property type="project" value="InterPro"/>
</dbReference>
<proteinExistence type="inferred from homology"/>
<gene>
    <name evidence="8" type="ORF">G3T16_09610</name>
</gene>
<dbReference type="InterPro" id="IPR023213">
    <property type="entry name" value="CAT-like_dom_sf"/>
</dbReference>
<dbReference type="SUPFAM" id="SSF52777">
    <property type="entry name" value="CoA-dependent acyltransferases"/>
    <property type="match status" value="1"/>
</dbReference>
<dbReference type="PROSITE" id="PS51826">
    <property type="entry name" value="PSBD"/>
    <property type="match status" value="1"/>
</dbReference>
<dbReference type="PROSITE" id="PS00189">
    <property type="entry name" value="LIPOYL"/>
    <property type="match status" value="1"/>
</dbReference>
<feature type="domain" description="Peripheral subunit-binding (PSBD)" evidence="7">
    <location>
        <begin position="113"/>
        <end position="150"/>
    </location>
</feature>
<evidence type="ECO:0000256" key="4">
    <source>
        <dbReference type="RuleBase" id="RU003423"/>
    </source>
</evidence>
<dbReference type="Pfam" id="PF00198">
    <property type="entry name" value="2-oxoacid_dh"/>
    <property type="match status" value="1"/>
</dbReference>
<evidence type="ECO:0000256" key="5">
    <source>
        <dbReference type="SAM" id="MobiDB-lite"/>
    </source>
</evidence>
<dbReference type="Pfam" id="PF00364">
    <property type="entry name" value="Biotin_lipoyl"/>
    <property type="match status" value="1"/>
</dbReference>
<evidence type="ECO:0000313" key="8">
    <source>
        <dbReference type="EMBL" id="QIB65624.1"/>
    </source>
</evidence>
<evidence type="ECO:0000256" key="1">
    <source>
        <dbReference type="ARBA" id="ARBA00001938"/>
    </source>
</evidence>
<dbReference type="GO" id="GO:0006086">
    <property type="term" value="P:pyruvate decarboxylation to acetyl-CoA"/>
    <property type="evidence" value="ECO:0007669"/>
    <property type="project" value="InterPro"/>
</dbReference>
<dbReference type="EMBL" id="CP048711">
    <property type="protein sequence ID" value="QIB65624.1"/>
    <property type="molecule type" value="Genomic_DNA"/>
</dbReference>
<dbReference type="InterPro" id="IPR001078">
    <property type="entry name" value="2-oxoacid_DH_actylTfrase"/>
</dbReference>
<dbReference type="SUPFAM" id="SSF51230">
    <property type="entry name" value="Single hybrid motif"/>
    <property type="match status" value="1"/>
</dbReference>
<evidence type="ECO:0000313" key="9">
    <source>
        <dbReference type="Proteomes" id="UP000477680"/>
    </source>
</evidence>
<dbReference type="SUPFAM" id="SSF47005">
    <property type="entry name" value="Peripheral subunit-binding domain of 2-oxo acid dehydrogenase complex"/>
    <property type="match status" value="1"/>
</dbReference>
<dbReference type="RefSeq" id="WP_163494985.1">
    <property type="nucleotide sequence ID" value="NZ_CP048711.1"/>
</dbReference>
<feature type="region of interest" description="Disordered" evidence="5">
    <location>
        <begin position="78"/>
        <end position="112"/>
    </location>
</feature>
<dbReference type="Gene3D" id="4.10.320.10">
    <property type="entry name" value="E3-binding domain"/>
    <property type="match status" value="1"/>
</dbReference>
<sequence>MAFKLVLPQVGMGMQDGTITEWLKQEGDAVAKGEIVCEVESAKSVVEIESPVAGTIAKLIVEEGVLVDVQEVIAIIDQEGGDVSPDEPPVEDNKPETKLTQKSQDNSGGERVQIEPQARWEAKQKNIDLTLVNGSGPGGRITWEDVLAYSKKPSQQDSPTGSGSEVEEDILPLTPMRRAIAERVSLAKQMVPHFYLKVTCAVDELNKLREEINHRDSKASITLNDIIVKAFAEALSKTPEANVTWHERGIRRFKQADLAVAVAIQDGLLTPVVENVSGKSLEQLSIEIRDIVKRARTGKIKQNEMQGGSAGISNLGMFGVEEFTAIINPPQSLMLAVGAAHPIPVVENGILREKMMMSLQLSVDHRVIDGVVAAALLNELKALLARPRMLL</sequence>
<comment type="cofactor">
    <cofactor evidence="1 4">
        <name>(R)-lipoate</name>
        <dbReference type="ChEBI" id="CHEBI:83088"/>
    </cofactor>
</comment>
<dbReference type="InterPro" id="IPR000089">
    <property type="entry name" value="Biotin_lipoyl"/>
</dbReference>
<dbReference type="CDD" id="cd06849">
    <property type="entry name" value="lipoyl_domain"/>
    <property type="match status" value="1"/>
</dbReference>
<dbReference type="EC" id="2.3.1.-" evidence="4"/>
<keyword evidence="9" id="KW-1185">Reference proteome</keyword>
<evidence type="ECO:0000259" key="7">
    <source>
        <dbReference type="PROSITE" id="PS51826"/>
    </source>
</evidence>
<dbReference type="KEGG" id="kim:G3T16_09610"/>
<evidence type="ECO:0000256" key="2">
    <source>
        <dbReference type="ARBA" id="ARBA00007317"/>
    </source>
</evidence>
<dbReference type="InterPro" id="IPR036625">
    <property type="entry name" value="E3-bd_dom_sf"/>
</dbReference>
<protein>
    <recommendedName>
        <fullName evidence="4">Dihydrolipoamide acetyltransferase component of pyruvate dehydrogenase complex</fullName>
        <ecNumber evidence="4">2.3.1.-</ecNumber>
    </recommendedName>
</protein>
<dbReference type="InterPro" id="IPR045257">
    <property type="entry name" value="E2/Pdx1"/>
</dbReference>
<dbReference type="AlphaFoldDB" id="A0A6C0U807"/>
<dbReference type="InterPro" id="IPR004167">
    <property type="entry name" value="PSBD"/>
</dbReference>
<dbReference type="InterPro" id="IPR011053">
    <property type="entry name" value="Single_hybrid_motif"/>
</dbReference>
<dbReference type="Pfam" id="PF02817">
    <property type="entry name" value="E3_binding"/>
    <property type="match status" value="1"/>
</dbReference>
<dbReference type="InterPro" id="IPR003016">
    <property type="entry name" value="2-oxoA_DH_lipoyl-BS"/>
</dbReference>
<name>A0A6C0U807_9GAMM</name>
<keyword evidence="4" id="KW-0808">Transferase</keyword>
<keyword evidence="3 4" id="KW-0450">Lipoyl</keyword>
<organism evidence="8 9">
    <name type="scientific">Kineobactrum salinum</name>
    <dbReference type="NCBI Taxonomy" id="2708301"/>
    <lineage>
        <taxon>Bacteria</taxon>
        <taxon>Pseudomonadati</taxon>
        <taxon>Pseudomonadota</taxon>
        <taxon>Gammaproteobacteria</taxon>
        <taxon>Cellvibrionales</taxon>
        <taxon>Halieaceae</taxon>
        <taxon>Kineobactrum</taxon>
    </lineage>
</organism>
<dbReference type="Gene3D" id="2.40.50.100">
    <property type="match status" value="1"/>
</dbReference>